<dbReference type="Gene3D" id="3.30.2390.20">
    <property type="entry name" value="Type VII secretion system EccB, repeat 1 domain"/>
    <property type="match status" value="1"/>
</dbReference>
<proteinExistence type="predicted"/>
<feature type="transmembrane region" description="Helical" evidence="1">
    <location>
        <begin position="37"/>
        <end position="61"/>
    </location>
</feature>
<gene>
    <name evidence="2" type="primary">eccB</name>
    <name evidence="2" type="ORF">FOJ82_09225</name>
</gene>
<dbReference type="Proteomes" id="UP000317638">
    <property type="component" value="Unassembled WGS sequence"/>
</dbReference>
<dbReference type="PANTHER" id="PTHR40765">
    <property type="entry name" value="ESX-2 SECRETION SYSTEM ATPASE ECCB2"/>
    <property type="match status" value="1"/>
</dbReference>
<dbReference type="PANTHER" id="PTHR40765:SF2">
    <property type="entry name" value="ESX-2 SECRETION SYSTEM ATPASE ECCB2"/>
    <property type="match status" value="1"/>
</dbReference>
<dbReference type="InterPro" id="IPR007795">
    <property type="entry name" value="T7SS_EccB"/>
</dbReference>
<evidence type="ECO:0000313" key="2">
    <source>
        <dbReference type="EMBL" id="TRY18214.1"/>
    </source>
</evidence>
<dbReference type="OrthoDB" id="3847604at2"/>
<dbReference type="Pfam" id="PF05108">
    <property type="entry name" value="T7SS_ESX1_EccB"/>
    <property type="match status" value="1"/>
</dbReference>
<reference evidence="2 3" key="1">
    <citation type="submission" date="2019-07" db="EMBL/GenBank/DDBJ databases">
        <authorList>
            <person name="Zhou L.-Y."/>
        </authorList>
    </citation>
    <scope>NUCLEOTIDE SEQUENCE [LARGE SCALE GENOMIC DNA]</scope>
    <source>
        <strain evidence="2 3">YIM 101269</strain>
    </source>
</reference>
<keyword evidence="1" id="KW-1133">Transmembrane helix</keyword>
<dbReference type="AlphaFoldDB" id="A0A553K0I0"/>
<protein>
    <submittedName>
        <fullName evidence="2">Type VII secretion protein EccB</fullName>
    </submittedName>
</protein>
<dbReference type="NCBIfam" id="TIGR03919">
    <property type="entry name" value="T7SS_EccB"/>
    <property type="match status" value="1"/>
</dbReference>
<dbReference type="EMBL" id="VKKG01000003">
    <property type="protein sequence ID" value="TRY18214.1"/>
    <property type="molecule type" value="Genomic_DNA"/>
</dbReference>
<organism evidence="2 3">
    <name type="scientific">Tessaracoccus rhinocerotis</name>
    <dbReference type="NCBI Taxonomy" id="1689449"/>
    <lineage>
        <taxon>Bacteria</taxon>
        <taxon>Bacillati</taxon>
        <taxon>Actinomycetota</taxon>
        <taxon>Actinomycetes</taxon>
        <taxon>Propionibacteriales</taxon>
        <taxon>Propionibacteriaceae</taxon>
        <taxon>Tessaracoccus</taxon>
    </lineage>
</organism>
<keyword evidence="1" id="KW-0812">Transmembrane</keyword>
<dbReference type="InterPro" id="IPR044857">
    <property type="entry name" value="T7SS_EccB_R1"/>
</dbReference>
<evidence type="ECO:0000256" key="1">
    <source>
        <dbReference type="SAM" id="Phobius"/>
    </source>
</evidence>
<accession>A0A553K0I0</accession>
<dbReference type="GO" id="GO:0005576">
    <property type="term" value="C:extracellular region"/>
    <property type="evidence" value="ECO:0007669"/>
    <property type="project" value="TreeGrafter"/>
</dbReference>
<name>A0A553K0I0_9ACTN</name>
<sequence>MATRKDLLKAQSFTSRRMVAAFVDRDPDDPTPPLRRVGMATFVSVLLGIILLAGTALFGLIRPGGGDAWREEGVIISDTVAGMQFVYSGNRLVPMANVASAHLQAAGEDPDGPPRVVNVKTETLKGTEQGPMMGIENAPRQLPAPEDMDVYPLRTCSSAPNTAGDRFLSIEFNSDAAADSRMSIVARASDGEEYMILGGQAHRLWRKQGQTSPLVEDLPIVEPGNAWLSAIPVGQPLEPLEVPGMGGTPSKNMLNMSIGQLAKVEGAEGATRYYVQLDQGLSQISYLDMRLLVEAKGMPPARTISESELASARNDVVPDSATTGIPYEKPDGPDGFGTLQDVSVCATFTLENPDRVVLSVDQQTPQMPSGHLKPYGNIVDLVEMEPLSGGLMKNANNPSDDAATFLIIAGKSYPIPDMASRRALGYGDLTPAPVPPQLLSLIPPGLAANTNLSRASIRQLEQ</sequence>
<keyword evidence="1" id="KW-0472">Membrane</keyword>
<comment type="caution">
    <text evidence="2">The sequence shown here is derived from an EMBL/GenBank/DDBJ whole genome shotgun (WGS) entry which is preliminary data.</text>
</comment>
<keyword evidence="3" id="KW-1185">Reference proteome</keyword>
<dbReference type="RefSeq" id="WP_143938190.1">
    <property type="nucleotide sequence ID" value="NZ_VKKG01000003.1"/>
</dbReference>
<evidence type="ECO:0000313" key="3">
    <source>
        <dbReference type="Proteomes" id="UP000317638"/>
    </source>
</evidence>